<keyword evidence="2" id="KW-0732">Signal</keyword>
<protein>
    <submittedName>
        <fullName evidence="4">Serine hydrolase</fullName>
    </submittedName>
</protein>
<dbReference type="InterPro" id="IPR050789">
    <property type="entry name" value="Diverse_Enzym_Activities"/>
</dbReference>
<keyword evidence="1 4" id="KW-0378">Hydrolase</keyword>
<gene>
    <name evidence="4" type="ORF">PUV54_07095</name>
</gene>
<dbReference type="KEGG" id="hfl:PUV54_07095"/>
<organism evidence="4 5">
    <name type="scientific">Hyphococcus flavus</name>
    <dbReference type="NCBI Taxonomy" id="1866326"/>
    <lineage>
        <taxon>Bacteria</taxon>
        <taxon>Pseudomonadati</taxon>
        <taxon>Pseudomonadota</taxon>
        <taxon>Alphaproteobacteria</taxon>
        <taxon>Parvularculales</taxon>
        <taxon>Parvularculaceae</taxon>
        <taxon>Hyphococcus</taxon>
    </lineage>
</organism>
<proteinExistence type="predicted"/>
<evidence type="ECO:0000313" key="5">
    <source>
        <dbReference type="Proteomes" id="UP001214043"/>
    </source>
</evidence>
<evidence type="ECO:0000259" key="3">
    <source>
        <dbReference type="Pfam" id="PF00144"/>
    </source>
</evidence>
<dbReference type="Proteomes" id="UP001214043">
    <property type="component" value="Chromosome"/>
</dbReference>
<reference evidence="4" key="1">
    <citation type="submission" date="2023-02" db="EMBL/GenBank/DDBJ databases">
        <title>Genome sequence of Hyphococcus flavus.</title>
        <authorList>
            <person name="Rong J.-C."/>
            <person name="Zhao Q."/>
            <person name="Yi M."/>
            <person name="Wu J.-Y."/>
        </authorList>
    </citation>
    <scope>NUCLEOTIDE SEQUENCE</scope>
    <source>
        <strain evidence="4">MCCC 1K03223</strain>
    </source>
</reference>
<dbReference type="PANTHER" id="PTHR43283">
    <property type="entry name" value="BETA-LACTAMASE-RELATED"/>
    <property type="match status" value="1"/>
</dbReference>
<name>A0AAE9ZHZ1_9PROT</name>
<dbReference type="GO" id="GO:0016787">
    <property type="term" value="F:hydrolase activity"/>
    <property type="evidence" value="ECO:0007669"/>
    <property type="project" value="UniProtKB-KW"/>
</dbReference>
<dbReference type="PANTHER" id="PTHR43283:SF11">
    <property type="entry name" value="BETA-LACTAMASE-RELATED DOMAIN-CONTAINING PROTEIN"/>
    <property type="match status" value="1"/>
</dbReference>
<feature type="signal peptide" evidence="2">
    <location>
        <begin position="1"/>
        <end position="21"/>
    </location>
</feature>
<dbReference type="EMBL" id="CP118166">
    <property type="protein sequence ID" value="WDI32962.1"/>
    <property type="molecule type" value="Genomic_DNA"/>
</dbReference>
<dbReference type="SUPFAM" id="SSF56601">
    <property type="entry name" value="beta-lactamase/transpeptidase-like"/>
    <property type="match status" value="1"/>
</dbReference>
<dbReference type="RefSeq" id="WP_274494918.1">
    <property type="nucleotide sequence ID" value="NZ_CP118166.1"/>
</dbReference>
<dbReference type="AlphaFoldDB" id="A0AAE9ZHZ1"/>
<feature type="domain" description="Beta-lactamase-related" evidence="3">
    <location>
        <begin position="56"/>
        <end position="355"/>
    </location>
</feature>
<dbReference type="InterPro" id="IPR001466">
    <property type="entry name" value="Beta-lactam-related"/>
</dbReference>
<sequence length="368" mass="39010">MKKILFSLATVLLLTACGVEAERGSVKSGKCVPPQESPDPSLTAKIDPLINDAADRGFAGGVTVMRDGVIVYSRTVGSASLSENIPITDSTLFQVSSIAKYFTAALVLKAAEDGKFTIDDSIEMYAPGTRLATRGVTYADLMAHKSGLGASYVAEATTDPDEAASAIDAADIDEEKVGQFKYSNDGYDLLGILLERAYVSPYEALLAEEIFASACLSNASHWALVDVTDPHIVSQPLDGFPDSLLARNYGMLSTAGLLITAQELAVYQHALVQGGILSPASLEALFAPHGDTSIGKATFGAFLSEIDGLGRRLSARGAESWGDNAIMNHYMDMDVIVTVVTSRGPAEDSGQPLFRNELSEAIEALLFR</sequence>
<evidence type="ECO:0000256" key="2">
    <source>
        <dbReference type="SAM" id="SignalP"/>
    </source>
</evidence>
<dbReference type="Pfam" id="PF00144">
    <property type="entry name" value="Beta-lactamase"/>
    <property type="match status" value="1"/>
</dbReference>
<dbReference type="PROSITE" id="PS51257">
    <property type="entry name" value="PROKAR_LIPOPROTEIN"/>
    <property type="match status" value="1"/>
</dbReference>
<dbReference type="InterPro" id="IPR012338">
    <property type="entry name" value="Beta-lactam/transpept-like"/>
</dbReference>
<accession>A0AAE9ZHZ1</accession>
<evidence type="ECO:0000313" key="4">
    <source>
        <dbReference type="EMBL" id="WDI32962.1"/>
    </source>
</evidence>
<keyword evidence="5" id="KW-1185">Reference proteome</keyword>
<feature type="chain" id="PRO_5041961500" evidence="2">
    <location>
        <begin position="22"/>
        <end position="368"/>
    </location>
</feature>
<dbReference type="Gene3D" id="3.40.710.10">
    <property type="entry name" value="DD-peptidase/beta-lactamase superfamily"/>
    <property type="match status" value="1"/>
</dbReference>
<evidence type="ECO:0000256" key="1">
    <source>
        <dbReference type="ARBA" id="ARBA00022801"/>
    </source>
</evidence>